<reference evidence="5 6" key="1">
    <citation type="submission" date="2020-08" db="EMBL/GenBank/DDBJ databases">
        <title>Sequencing the genomes of 1000 actinobacteria strains.</title>
        <authorList>
            <person name="Klenk H.-P."/>
        </authorList>
    </citation>
    <scope>NUCLEOTIDE SEQUENCE [LARGE SCALE GENOMIC DNA]</scope>
    <source>
        <strain evidence="5 6">DSM 45584</strain>
    </source>
</reference>
<dbReference type="InterPro" id="IPR019888">
    <property type="entry name" value="Tscrpt_reg_AsnC-like"/>
</dbReference>
<dbReference type="PANTHER" id="PTHR30154:SF54">
    <property type="entry name" value="POSSIBLE TRANSCRIPTIONAL REGULATORY PROTEIN (PROBABLY LRP_ASNC-FAMILY)"/>
    <property type="match status" value="1"/>
</dbReference>
<keyword evidence="3" id="KW-0804">Transcription</keyword>
<dbReference type="InterPro" id="IPR036390">
    <property type="entry name" value="WH_DNA-bd_sf"/>
</dbReference>
<dbReference type="Gene3D" id="3.30.70.920">
    <property type="match status" value="1"/>
</dbReference>
<dbReference type="SMART" id="SM00344">
    <property type="entry name" value="HTH_ASNC"/>
    <property type="match status" value="1"/>
</dbReference>
<keyword evidence="2 5" id="KW-0238">DNA-binding</keyword>
<evidence type="ECO:0000313" key="5">
    <source>
        <dbReference type="EMBL" id="MBB5153661.1"/>
    </source>
</evidence>
<keyword evidence="6" id="KW-1185">Reference proteome</keyword>
<dbReference type="InterPro" id="IPR019887">
    <property type="entry name" value="Tscrpt_reg_AsnC/Lrp_C"/>
</dbReference>
<keyword evidence="1" id="KW-0805">Transcription regulation</keyword>
<dbReference type="AlphaFoldDB" id="A0A840Q266"/>
<dbReference type="InterPro" id="IPR036388">
    <property type="entry name" value="WH-like_DNA-bd_sf"/>
</dbReference>
<dbReference type="EMBL" id="JACHIW010000001">
    <property type="protein sequence ID" value="MBB5153661.1"/>
    <property type="molecule type" value="Genomic_DNA"/>
</dbReference>
<evidence type="ECO:0000313" key="6">
    <source>
        <dbReference type="Proteomes" id="UP000584374"/>
    </source>
</evidence>
<name>A0A840Q266_9PSEU</name>
<sequence length="181" mass="20567">MSLAREPAPKDVSLDELDEQILWELSRDARIPNNTLAERLHVAPSTTLKRLRRLQQKRVYQSAHAQVHYPSLGLPIQAIVFVRMRVQARHSIRSYAQRAIMEPQVLNIFFLGGADDFLVHVAATSTEQLRDFVAVHLSADPAVVSTQTHIVFEHLIGNQHMGHVAGYEEMRRDIDGDAFDR</sequence>
<dbReference type="Pfam" id="PF01037">
    <property type="entry name" value="AsnC_trans_reg"/>
    <property type="match status" value="1"/>
</dbReference>
<dbReference type="Gene3D" id="1.10.10.10">
    <property type="entry name" value="Winged helix-like DNA-binding domain superfamily/Winged helix DNA-binding domain"/>
    <property type="match status" value="1"/>
</dbReference>
<dbReference type="InterPro" id="IPR000485">
    <property type="entry name" value="AsnC-type_HTH_dom"/>
</dbReference>
<comment type="caution">
    <text evidence="5">The sequence shown here is derived from an EMBL/GenBank/DDBJ whole genome shotgun (WGS) entry which is preliminary data.</text>
</comment>
<dbReference type="Pfam" id="PF13404">
    <property type="entry name" value="HTH_AsnC-type"/>
    <property type="match status" value="1"/>
</dbReference>
<dbReference type="SUPFAM" id="SSF46785">
    <property type="entry name" value="Winged helix' DNA-binding domain"/>
    <property type="match status" value="1"/>
</dbReference>
<dbReference type="GO" id="GO:0005829">
    <property type="term" value="C:cytosol"/>
    <property type="evidence" value="ECO:0007669"/>
    <property type="project" value="TreeGrafter"/>
</dbReference>
<dbReference type="RefSeq" id="WP_184724758.1">
    <property type="nucleotide sequence ID" value="NZ_JACHIW010000001.1"/>
</dbReference>
<evidence type="ECO:0000259" key="4">
    <source>
        <dbReference type="PROSITE" id="PS50956"/>
    </source>
</evidence>
<dbReference type="PRINTS" id="PR00033">
    <property type="entry name" value="HTHASNC"/>
</dbReference>
<feature type="domain" description="HTH asnC-type" evidence="4">
    <location>
        <begin position="14"/>
        <end position="75"/>
    </location>
</feature>
<gene>
    <name evidence="5" type="ORF">BJ970_001195</name>
</gene>
<proteinExistence type="predicted"/>
<dbReference type="Proteomes" id="UP000584374">
    <property type="component" value="Unassembled WGS sequence"/>
</dbReference>
<accession>A0A840Q266</accession>
<dbReference type="PROSITE" id="PS50956">
    <property type="entry name" value="HTH_ASNC_2"/>
    <property type="match status" value="1"/>
</dbReference>
<evidence type="ECO:0000256" key="1">
    <source>
        <dbReference type="ARBA" id="ARBA00023015"/>
    </source>
</evidence>
<dbReference type="GO" id="GO:0043565">
    <property type="term" value="F:sequence-specific DNA binding"/>
    <property type="evidence" value="ECO:0007669"/>
    <property type="project" value="InterPro"/>
</dbReference>
<dbReference type="GO" id="GO:0043200">
    <property type="term" value="P:response to amino acid"/>
    <property type="evidence" value="ECO:0007669"/>
    <property type="project" value="TreeGrafter"/>
</dbReference>
<organism evidence="5 6">
    <name type="scientific">Saccharopolyspora phatthalungensis</name>
    <dbReference type="NCBI Taxonomy" id="664693"/>
    <lineage>
        <taxon>Bacteria</taxon>
        <taxon>Bacillati</taxon>
        <taxon>Actinomycetota</taxon>
        <taxon>Actinomycetes</taxon>
        <taxon>Pseudonocardiales</taxon>
        <taxon>Pseudonocardiaceae</taxon>
        <taxon>Saccharopolyspora</taxon>
    </lineage>
</organism>
<dbReference type="PANTHER" id="PTHR30154">
    <property type="entry name" value="LEUCINE-RESPONSIVE REGULATORY PROTEIN"/>
    <property type="match status" value="1"/>
</dbReference>
<dbReference type="InterPro" id="IPR011008">
    <property type="entry name" value="Dimeric_a/b-barrel"/>
</dbReference>
<protein>
    <submittedName>
        <fullName evidence="5">DNA-binding Lrp family transcriptional regulator</fullName>
    </submittedName>
</protein>
<evidence type="ECO:0000256" key="2">
    <source>
        <dbReference type="ARBA" id="ARBA00023125"/>
    </source>
</evidence>
<dbReference type="SUPFAM" id="SSF54909">
    <property type="entry name" value="Dimeric alpha+beta barrel"/>
    <property type="match status" value="1"/>
</dbReference>
<evidence type="ECO:0000256" key="3">
    <source>
        <dbReference type="ARBA" id="ARBA00023163"/>
    </source>
</evidence>